<keyword evidence="2" id="KW-0560">Oxidoreductase</keyword>
<dbReference type="EC" id="1.1.1.133" evidence="2"/>
<dbReference type="EMBL" id="JADPUN010000247">
    <property type="protein sequence ID" value="MBF9132734.1"/>
    <property type="molecule type" value="Genomic_DNA"/>
</dbReference>
<reference evidence="5 6" key="1">
    <citation type="submission" date="2020-11" db="EMBL/GenBank/DDBJ databases">
        <title>A novel isolate from a Black sea contaminated sediment with potential to produce alkanes: Plantactinospora alkalitolerans sp. nov.</title>
        <authorList>
            <person name="Carro L."/>
            <person name="Veyisoglu A."/>
            <person name="Guven K."/>
            <person name="Schumann P."/>
            <person name="Klenk H.-P."/>
            <person name="Sahin N."/>
        </authorList>
    </citation>
    <scope>NUCLEOTIDE SEQUENCE [LARGE SCALE GENOMIC DNA]</scope>
    <source>
        <strain evidence="5 6">S1510</strain>
    </source>
</reference>
<feature type="transmembrane region" description="Helical" evidence="3">
    <location>
        <begin position="20"/>
        <end position="37"/>
    </location>
</feature>
<evidence type="ECO:0000259" key="4">
    <source>
        <dbReference type="Pfam" id="PF04321"/>
    </source>
</evidence>
<keyword evidence="6" id="KW-1185">Reference proteome</keyword>
<dbReference type="InterPro" id="IPR005913">
    <property type="entry name" value="dTDP_dehydrorham_reduct"/>
</dbReference>
<dbReference type="PANTHER" id="PTHR10491:SF4">
    <property type="entry name" value="METHIONINE ADENOSYLTRANSFERASE 2 SUBUNIT BETA"/>
    <property type="match status" value="1"/>
</dbReference>
<keyword evidence="2" id="KW-0521">NADP</keyword>
<gene>
    <name evidence="5" type="ORF">I0C86_27815</name>
</gene>
<evidence type="ECO:0000313" key="5">
    <source>
        <dbReference type="EMBL" id="MBF9132734.1"/>
    </source>
</evidence>
<comment type="function">
    <text evidence="2">Catalyzes the reduction of dTDP-6-deoxy-L-lyxo-4-hexulose to yield dTDP-L-rhamnose.</text>
</comment>
<dbReference type="InterPro" id="IPR036291">
    <property type="entry name" value="NAD(P)-bd_dom_sf"/>
</dbReference>
<protein>
    <recommendedName>
        <fullName evidence="2">dTDP-4-dehydrorhamnose reductase</fullName>
        <ecNumber evidence="2">1.1.1.133</ecNumber>
    </recommendedName>
</protein>
<dbReference type="Gene3D" id="3.40.50.720">
    <property type="entry name" value="NAD(P)-binding Rossmann-like Domain"/>
    <property type="match status" value="1"/>
</dbReference>
<dbReference type="Proteomes" id="UP000638560">
    <property type="component" value="Unassembled WGS sequence"/>
</dbReference>
<keyword evidence="3" id="KW-1133">Transmembrane helix</keyword>
<dbReference type="RefSeq" id="WP_196204259.1">
    <property type="nucleotide sequence ID" value="NZ_JADPUN010000247.1"/>
</dbReference>
<proteinExistence type="inferred from homology"/>
<accession>A0ABS0H338</accession>
<comment type="similarity">
    <text evidence="1 2">Belongs to the dTDP-4-dehydrorhamnose reductase family.</text>
</comment>
<sequence length="321" mass="34586">MTSQPGRAAASGRHGSQRRVMVTGAAGMLGSAVLAVLEKTGAQLVRTDIKPGWLKLDVRNRDDVNHVTGVFSPDLVIHLAAATGLEVCEADPQLSWSTNAAGAENVALACAAVGATLVYVSTARVFDGTADRPYTESDAPNPVNEFGRSKLCGEELVTAICKRSFVVRAGWTMGEGQHDHTFVGAVLEQLRDGADTIFAVGEQFGSPTYTADFARCLLRLVDTERYGLYHMVSGGGPSRAEMAAQILAELDLADRVRLVTVDTDHFADRYPVARPRSEVLAPAALDDLGLNDMRPWDDALSHYLQTEWSDPDQFLTPKATR</sequence>
<dbReference type="InterPro" id="IPR029903">
    <property type="entry name" value="RmlD-like-bd"/>
</dbReference>
<organism evidence="5 6">
    <name type="scientific">Plantactinospora alkalitolerans</name>
    <dbReference type="NCBI Taxonomy" id="2789879"/>
    <lineage>
        <taxon>Bacteria</taxon>
        <taxon>Bacillati</taxon>
        <taxon>Actinomycetota</taxon>
        <taxon>Actinomycetes</taxon>
        <taxon>Micromonosporales</taxon>
        <taxon>Micromonosporaceae</taxon>
        <taxon>Plantactinospora</taxon>
    </lineage>
</organism>
<keyword evidence="3" id="KW-0812">Transmembrane</keyword>
<dbReference type="CDD" id="cd05254">
    <property type="entry name" value="dTDP_HR_like_SDR_e"/>
    <property type="match status" value="1"/>
</dbReference>
<dbReference type="SUPFAM" id="SSF51735">
    <property type="entry name" value="NAD(P)-binding Rossmann-fold domains"/>
    <property type="match status" value="1"/>
</dbReference>
<evidence type="ECO:0000256" key="3">
    <source>
        <dbReference type="SAM" id="Phobius"/>
    </source>
</evidence>
<evidence type="ECO:0000256" key="1">
    <source>
        <dbReference type="ARBA" id="ARBA00010944"/>
    </source>
</evidence>
<comment type="pathway">
    <text evidence="2">Carbohydrate biosynthesis; dTDP-L-rhamnose biosynthesis.</text>
</comment>
<evidence type="ECO:0000313" key="6">
    <source>
        <dbReference type="Proteomes" id="UP000638560"/>
    </source>
</evidence>
<comment type="caution">
    <text evidence="5">The sequence shown here is derived from an EMBL/GenBank/DDBJ whole genome shotgun (WGS) entry which is preliminary data.</text>
</comment>
<dbReference type="Pfam" id="PF04321">
    <property type="entry name" value="RmlD_sub_bind"/>
    <property type="match status" value="1"/>
</dbReference>
<feature type="domain" description="RmlD-like substrate binding" evidence="4">
    <location>
        <begin position="19"/>
        <end position="306"/>
    </location>
</feature>
<dbReference type="PANTHER" id="PTHR10491">
    <property type="entry name" value="DTDP-4-DEHYDRORHAMNOSE REDUCTASE"/>
    <property type="match status" value="1"/>
</dbReference>
<name>A0ABS0H338_9ACTN</name>
<keyword evidence="3" id="KW-0472">Membrane</keyword>
<evidence type="ECO:0000256" key="2">
    <source>
        <dbReference type="RuleBase" id="RU364082"/>
    </source>
</evidence>